<evidence type="ECO:0000313" key="6">
    <source>
        <dbReference type="Proteomes" id="UP000076722"/>
    </source>
</evidence>
<feature type="non-terminal residue" evidence="5">
    <location>
        <position position="1025"/>
    </location>
</feature>
<dbReference type="PROSITE" id="PS50837">
    <property type="entry name" value="NACHT"/>
    <property type="match status" value="1"/>
</dbReference>
<evidence type="ECO:0000256" key="2">
    <source>
        <dbReference type="ARBA" id="ARBA00022737"/>
    </source>
</evidence>
<dbReference type="SUPFAM" id="SSF50978">
    <property type="entry name" value="WD40 repeat-like"/>
    <property type="match status" value="1"/>
</dbReference>
<dbReference type="InterPro" id="IPR001680">
    <property type="entry name" value="WD40_rpt"/>
</dbReference>
<dbReference type="InterPro" id="IPR036322">
    <property type="entry name" value="WD40_repeat_dom_sf"/>
</dbReference>
<dbReference type="Gene3D" id="2.130.10.10">
    <property type="entry name" value="YVTN repeat-like/Quinoprotein amine dehydrogenase"/>
    <property type="match status" value="3"/>
</dbReference>
<feature type="domain" description="NACHT" evidence="4">
    <location>
        <begin position="101"/>
        <end position="248"/>
    </location>
</feature>
<dbReference type="InterPro" id="IPR015943">
    <property type="entry name" value="WD40/YVTN_repeat-like_dom_sf"/>
</dbReference>
<dbReference type="InterPro" id="IPR019775">
    <property type="entry name" value="WD40_repeat_CS"/>
</dbReference>
<keyword evidence="1 3" id="KW-0853">WD repeat</keyword>
<evidence type="ECO:0000259" key="4">
    <source>
        <dbReference type="PROSITE" id="PS50837"/>
    </source>
</evidence>
<dbReference type="EMBL" id="KV419445">
    <property type="protein sequence ID" value="KZS87695.1"/>
    <property type="molecule type" value="Genomic_DNA"/>
</dbReference>
<dbReference type="CDD" id="cd00200">
    <property type="entry name" value="WD40"/>
    <property type="match status" value="1"/>
</dbReference>
<dbReference type="PROSITE" id="PS50294">
    <property type="entry name" value="WD_REPEATS_REGION"/>
    <property type="match status" value="6"/>
</dbReference>
<feature type="repeat" description="WD" evidence="3">
    <location>
        <begin position="943"/>
        <end position="984"/>
    </location>
</feature>
<feature type="repeat" description="WD" evidence="3">
    <location>
        <begin position="827"/>
        <end position="868"/>
    </location>
</feature>
<proteinExistence type="predicted"/>
<dbReference type="Pfam" id="PF00400">
    <property type="entry name" value="WD40"/>
    <property type="match status" value="7"/>
</dbReference>
<keyword evidence="2" id="KW-0677">Repeat</keyword>
<dbReference type="PROSITE" id="PS00678">
    <property type="entry name" value="WD_REPEATS_1"/>
    <property type="match status" value="5"/>
</dbReference>
<feature type="repeat" description="WD" evidence="3">
    <location>
        <begin position="741"/>
        <end position="782"/>
    </location>
</feature>
<organism evidence="5 6">
    <name type="scientific">Sistotremastrum niveocremeum HHB9708</name>
    <dbReference type="NCBI Taxonomy" id="1314777"/>
    <lineage>
        <taxon>Eukaryota</taxon>
        <taxon>Fungi</taxon>
        <taxon>Dikarya</taxon>
        <taxon>Basidiomycota</taxon>
        <taxon>Agaricomycotina</taxon>
        <taxon>Agaricomycetes</taxon>
        <taxon>Sistotremastrales</taxon>
        <taxon>Sistotremastraceae</taxon>
        <taxon>Sertulicium</taxon>
        <taxon>Sertulicium niveocremeum</taxon>
    </lineage>
</organism>
<keyword evidence="6" id="KW-1185">Reference proteome</keyword>
<dbReference type="PANTHER" id="PTHR44129">
    <property type="entry name" value="WD REPEAT-CONTAINING PROTEIN POP1"/>
    <property type="match status" value="1"/>
</dbReference>
<gene>
    <name evidence="5" type="ORF">SISNIDRAFT_393919</name>
</gene>
<dbReference type="PRINTS" id="PR00320">
    <property type="entry name" value="GPROTEINBRPT"/>
</dbReference>
<dbReference type="InterPro" id="IPR007111">
    <property type="entry name" value="NACHT_NTPase"/>
</dbReference>
<dbReference type="STRING" id="1314777.A0A164NGZ4"/>
<dbReference type="Pfam" id="PF24883">
    <property type="entry name" value="NPHP3_N"/>
    <property type="match status" value="1"/>
</dbReference>
<dbReference type="Proteomes" id="UP000076722">
    <property type="component" value="Unassembled WGS sequence"/>
</dbReference>
<sequence length="1025" mass="114548">RTLNNAFSGASDKIKNVNANFIKLRQAFQEQAFLQTELVAIRVEIVVQDIARKVDLLDMHYAKGATFIPEKGCLPGTRIKLLEQISQTLMRWTDPDLNGASLLWLKGPSGSGKSAVSHTLASLFARGKRLGSSFIFDQSDENIRLPQALFRTIALDLADLLPEWKDALWTIIRDNRALRYTKSVKVQFEQLILEPSKRIRLIGPILIVIDALDECAGDSSGRQELLSILSSRLNELPSNFHIFLTSRPENDIVRAFRHCPYVTRLEVGGDTDDPSDIVTVCRRRLVDDHPNLAKRLDEVPDKHDWLGSLFKQSKGLFQWATASCNFVVEPESEDEQFERYQLVVARSSSIDDGTALSEPNSDPLGELYSLILTTVFRSPHKSHLFADFHTIIGRVLMVFRPLSISALNALCIPGENEEVLKSVLMGLSSVLTGVSAESKDPVRVFHTSFRDFLFDERRSGVFYIDPSIPHVALAIACLQVMNTELKFNMCNLPTSYTVQSPSKDVLHCCVSEQLLYASEFWSHHLAETIGEADQSLIELIQEFVNTKFLFWLELLGLTQKIFWAGSAMRTMVKWASTCRIESLVDFGTDAEMFISNFAEVIARSPPHLYISVLPFAPEKSLVSQQYLSLFGNTIRAQSGKQQVWSEVIRSSAKHESPVLTVSFSPNVADPVIVSSSDRSVRLWDGASGSPVGKPVEGQNGICSVLFSPDGQFIATGAWDGTISLLDRQADGARIRSTGSPMCGHTGTILALAISLDGKLLASGSADRTICIWDVEAEDPPHKPRVLHGHTAGVREVVFDKQGKHLVSCSDDSTIRVWDIVDWTSVELRGHKLEVYSVQFYDNGNSIVSGSQDRTIRIWNANTGEPIGDPLRLHNTYVFRIALSPSEELVASSSIDGYIHHGTGYVRSIVFTSDEQHLLSAAEDHTIRLWDLSAEEPRQVGRPWEGHNSEVKNAFFLNNESQIISSSDDGTIRVWDVNESATNPNSPAELQISFPRIDYDGWVHSDEEEPKLLFWLPPHYRWNFVW</sequence>
<evidence type="ECO:0000256" key="1">
    <source>
        <dbReference type="ARBA" id="ARBA00022574"/>
    </source>
</evidence>
<protein>
    <submittedName>
        <fullName evidence="5">WD40 repeat-like protein</fullName>
    </submittedName>
</protein>
<evidence type="ECO:0000256" key="3">
    <source>
        <dbReference type="PROSITE-ProRule" id="PRU00221"/>
    </source>
</evidence>
<feature type="repeat" description="WD" evidence="3">
    <location>
        <begin position="898"/>
        <end position="939"/>
    </location>
</feature>
<dbReference type="SUPFAM" id="SSF52540">
    <property type="entry name" value="P-loop containing nucleoside triphosphate hydrolases"/>
    <property type="match status" value="1"/>
</dbReference>
<feature type="non-terminal residue" evidence="5">
    <location>
        <position position="1"/>
    </location>
</feature>
<dbReference type="InterPro" id="IPR056884">
    <property type="entry name" value="NPHP3-like_N"/>
</dbReference>
<dbReference type="AlphaFoldDB" id="A0A164NGZ4"/>
<dbReference type="PROSITE" id="PS50082">
    <property type="entry name" value="WD_REPEATS_2"/>
    <property type="match status" value="6"/>
</dbReference>
<dbReference type="InterPro" id="IPR050349">
    <property type="entry name" value="WD_LIS1/nudF_dynein_reg"/>
</dbReference>
<name>A0A164NGZ4_9AGAM</name>
<dbReference type="SMART" id="SM00320">
    <property type="entry name" value="WD40"/>
    <property type="match status" value="7"/>
</dbReference>
<accession>A0A164NGZ4</accession>
<dbReference type="InterPro" id="IPR027417">
    <property type="entry name" value="P-loop_NTPase"/>
</dbReference>
<dbReference type="OrthoDB" id="163438at2759"/>
<reference evidence="5 6" key="1">
    <citation type="journal article" date="2016" name="Mol. Biol. Evol.">
        <title>Comparative Genomics of Early-Diverging Mushroom-Forming Fungi Provides Insights into the Origins of Lignocellulose Decay Capabilities.</title>
        <authorList>
            <person name="Nagy L.G."/>
            <person name="Riley R."/>
            <person name="Tritt A."/>
            <person name="Adam C."/>
            <person name="Daum C."/>
            <person name="Floudas D."/>
            <person name="Sun H."/>
            <person name="Yadav J.S."/>
            <person name="Pangilinan J."/>
            <person name="Larsson K.H."/>
            <person name="Matsuura K."/>
            <person name="Barry K."/>
            <person name="Labutti K."/>
            <person name="Kuo R."/>
            <person name="Ohm R.A."/>
            <person name="Bhattacharya S.S."/>
            <person name="Shirouzu T."/>
            <person name="Yoshinaga Y."/>
            <person name="Martin F.M."/>
            <person name="Grigoriev I.V."/>
            <person name="Hibbett D.S."/>
        </authorList>
    </citation>
    <scope>NUCLEOTIDE SEQUENCE [LARGE SCALE GENOMIC DNA]</scope>
    <source>
        <strain evidence="5 6">HHB9708</strain>
    </source>
</reference>
<feature type="repeat" description="WD" evidence="3">
    <location>
        <begin position="786"/>
        <end position="819"/>
    </location>
</feature>
<dbReference type="InterPro" id="IPR020472">
    <property type="entry name" value="WD40_PAC1"/>
</dbReference>
<feature type="repeat" description="WD" evidence="3">
    <location>
        <begin position="651"/>
        <end position="693"/>
    </location>
</feature>
<evidence type="ECO:0000313" key="5">
    <source>
        <dbReference type="EMBL" id="KZS87695.1"/>
    </source>
</evidence>
<dbReference type="Gene3D" id="3.40.50.300">
    <property type="entry name" value="P-loop containing nucleotide triphosphate hydrolases"/>
    <property type="match status" value="1"/>
</dbReference>